<evidence type="ECO:0000256" key="1">
    <source>
        <dbReference type="ARBA" id="ARBA00001946"/>
    </source>
</evidence>
<dbReference type="PRINTS" id="PR00095">
    <property type="entry name" value="ANTSNTHASEI"/>
</dbReference>
<dbReference type="AlphaFoldDB" id="A0A8J7A1Q1"/>
<organism evidence="6 7">
    <name type="scientific">Desmonostoc muscorum LEGE 12446</name>
    <dbReference type="NCBI Taxonomy" id="1828758"/>
    <lineage>
        <taxon>Bacteria</taxon>
        <taxon>Bacillati</taxon>
        <taxon>Cyanobacteriota</taxon>
        <taxon>Cyanophyceae</taxon>
        <taxon>Nostocales</taxon>
        <taxon>Nostocaceae</taxon>
        <taxon>Desmonostoc</taxon>
    </lineage>
</organism>
<keyword evidence="4" id="KW-0456">Lyase</keyword>
<evidence type="ECO:0000313" key="6">
    <source>
        <dbReference type="EMBL" id="MBE9026044.1"/>
    </source>
</evidence>
<evidence type="ECO:0000256" key="3">
    <source>
        <dbReference type="ARBA" id="ARBA00022842"/>
    </source>
</evidence>
<dbReference type="GO" id="GO:0046872">
    <property type="term" value="F:metal ion binding"/>
    <property type="evidence" value="ECO:0007669"/>
    <property type="project" value="UniProtKB-KW"/>
</dbReference>
<dbReference type="InterPro" id="IPR019999">
    <property type="entry name" value="Anth_synth_I-like"/>
</dbReference>
<dbReference type="Pfam" id="PF00425">
    <property type="entry name" value="Chorismate_bind"/>
    <property type="match status" value="1"/>
</dbReference>
<dbReference type="RefSeq" id="WP_193921534.1">
    <property type="nucleotide sequence ID" value="NZ_JADEXS020000001.1"/>
</dbReference>
<dbReference type="SUPFAM" id="SSF56322">
    <property type="entry name" value="ADC synthase"/>
    <property type="match status" value="1"/>
</dbReference>
<dbReference type="PANTHER" id="PTHR11236">
    <property type="entry name" value="AMINOBENZOATE/ANTHRANILATE SYNTHASE"/>
    <property type="match status" value="1"/>
</dbReference>
<comment type="caution">
    <text evidence="6">The sequence shown here is derived from an EMBL/GenBank/DDBJ whole genome shotgun (WGS) entry which is preliminary data.</text>
</comment>
<evidence type="ECO:0000259" key="5">
    <source>
        <dbReference type="Pfam" id="PF00425"/>
    </source>
</evidence>
<dbReference type="GO" id="GO:0016833">
    <property type="term" value="F:oxo-acid-lyase activity"/>
    <property type="evidence" value="ECO:0007669"/>
    <property type="project" value="InterPro"/>
</dbReference>
<dbReference type="NCBIfam" id="TIGR03494">
    <property type="entry name" value="salicyl_syn"/>
    <property type="match status" value="1"/>
</dbReference>
<keyword evidence="3" id="KW-0460">Magnesium</keyword>
<gene>
    <name evidence="6" type="ORF">IQ276_27580</name>
</gene>
<evidence type="ECO:0000313" key="7">
    <source>
        <dbReference type="Proteomes" id="UP000622533"/>
    </source>
</evidence>
<dbReference type="InterPro" id="IPR005801">
    <property type="entry name" value="ADC_synthase"/>
</dbReference>
<dbReference type="GO" id="GO:0008909">
    <property type="term" value="F:isochorismate synthase activity"/>
    <property type="evidence" value="ECO:0007669"/>
    <property type="project" value="InterPro"/>
</dbReference>
<reference evidence="6" key="1">
    <citation type="submission" date="2020-10" db="EMBL/GenBank/DDBJ databases">
        <authorList>
            <person name="Castelo-Branco R."/>
            <person name="Eusebio N."/>
            <person name="Adriana R."/>
            <person name="Vieira A."/>
            <person name="Brugerolle De Fraissinette N."/>
            <person name="Rezende De Castro R."/>
            <person name="Schneider M.P."/>
            <person name="Vasconcelos V."/>
            <person name="Leao P.N."/>
        </authorList>
    </citation>
    <scope>NUCLEOTIDE SEQUENCE</scope>
    <source>
        <strain evidence="6">LEGE 12446</strain>
    </source>
</reference>
<keyword evidence="2" id="KW-0479">Metal-binding</keyword>
<dbReference type="GO" id="GO:0000162">
    <property type="term" value="P:L-tryptophan biosynthetic process"/>
    <property type="evidence" value="ECO:0007669"/>
    <property type="project" value="TreeGrafter"/>
</dbReference>
<dbReference type="InterPro" id="IPR019996">
    <property type="entry name" value="Salicylate_synthase"/>
</dbReference>
<name>A0A8J7A1Q1_DESMC</name>
<dbReference type="Gene3D" id="3.60.120.10">
    <property type="entry name" value="Anthranilate synthase"/>
    <property type="match status" value="1"/>
</dbReference>
<accession>A0A8J7A1Q1</accession>
<proteinExistence type="predicted"/>
<evidence type="ECO:0000256" key="4">
    <source>
        <dbReference type="ARBA" id="ARBA00023239"/>
    </source>
</evidence>
<dbReference type="PANTHER" id="PTHR11236:SF48">
    <property type="entry name" value="ISOCHORISMATE SYNTHASE MENF"/>
    <property type="match status" value="1"/>
</dbReference>
<dbReference type="EMBL" id="JADEXS010000525">
    <property type="protein sequence ID" value="MBE9026044.1"/>
    <property type="molecule type" value="Genomic_DNA"/>
</dbReference>
<sequence length="440" mass="49599">MNETQTYEYEEVFVTGEIHPIIVLQNLLESGVISDYILYQEQDEVHIAGNILFKVSVSCEAVSLEDAEKKLSVPISDPFKQVESLLASLQIRDWTAYGYIAFDIVRFYSSYSKAIQQPLLCFIVPETELHITRQRVKIKSIKSLDKIKKLLSVNSQLTEFVPTPISINITDNERECYQSKVDVLIQAIQAGKLQKAILSRYVKIKGDMDVIKTYIAGTKVNNSARSYCLNIGDVRAVGFSPEILMQIDNQGFVITNPLAGTRRRGENSQEDARLYSELFTNAKEVKEHALSVELAQQEIAKLSVPGTVKIFDFMQVKKYRYVQHLSSRVSGQLKSKKTLWDALAVLFPGITVSGIDKSEALEWIARLEDEPRGIYAGAIGWINSTGLVDLAIAIRSIYQYDDWIYLNAGAGIVAESLPEEEYMESVNKMNTMLCCLVLKY</sequence>
<evidence type="ECO:0000256" key="2">
    <source>
        <dbReference type="ARBA" id="ARBA00022723"/>
    </source>
</evidence>
<feature type="domain" description="Chorismate-utilising enzyme C-terminal" evidence="5">
    <location>
        <begin position="174"/>
        <end position="428"/>
    </location>
</feature>
<keyword evidence="7" id="KW-1185">Reference proteome</keyword>
<dbReference type="InterPro" id="IPR015890">
    <property type="entry name" value="Chorismate_C"/>
</dbReference>
<dbReference type="Proteomes" id="UP000622533">
    <property type="component" value="Unassembled WGS sequence"/>
</dbReference>
<comment type="cofactor">
    <cofactor evidence="1">
        <name>Mg(2+)</name>
        <dbReference type="ChEBI" id="CHEBI:18420"/>
    </cofactor>
</comment>
<protein>
    <submittedName>
        <fullName evidence="6">Salicylate synthase</fullName>
    </submittedName>
</protein>